<protein>
    <recommendedName>
        <fullName evidence="6">Cilia- and flagella-associated protein 53</fullName>
    </recommendedName>
</protein>
<feature type="domain" description="Trichohyalin-plectin-homology" evidence="9">
    <location>
        <begin position="2"/>
        <end position="238"/>
    </location>
</feature>
<feature type="non-terminal residue" evidence="10">
    <location>
        <position position="1"/>
    </location>
</feature>
<keyword evidence="11" id="KW-1185">Reference proteome</keyword>
<dbReference type="EMBL" id="WBNJ01000649">
    <property type="protein sequence ID" value="NXD86883.1"/>
    <property type="molecule type" value="Genomic_DNA"/>
</dbReference>
<dbReference type="AlphaFoldDB" id="A0A851ZDP6"/>
<evidence type="ECO:0000256" key="6">
    <source>
        <dbReference type="ARBA" id="ARBA00033773"/>
    </source>
</evidence>
<evidence type="ECO:0000313" key="10">
    <source>
        <dbReference type="EMBL" id="NXD86883.1"/>
    </source>
</evidence>
<feature type="compositionally biased region" description="Basic and acidic residues" evidence="8">
    <location>
        <begin position="204"/>
        <end position="216"/>
    </location>
</feature>
<feature type="region of interest" description="Disordered" evidence="8">
    <location>
        <begin position="184"/>
        <end position="216"/>
    </location>
</feature>
<evidence type="ECO:0000256" key="1">
    <source>
        <dbReference type="ARBA" id="ARBA00004138"/>
    </source>
</evidence>
<keyword evidence="2 7" id="KW-0175">Coiled coil</keyword>
<reference evidence="10" key="1">
    <citation type="submission" date="2019-09" db="EMBL/GenBank/DDBJ databases">
        <title>Bird 10,000 Genomes (B10K) Project - Family phase.</title>
        <authorList>
            <person name="Zhang G."/>
        </authorList>
    </citation>
    <scope>NUCLEOTIDE SEQUENCE</scope>
    <source>
        <strain evidence="10">B10K-DU-024-03</strain>
        <tissue evidence="10">Muscle</tissue>
    </source>
</reference>
<feature type="coiled-coil region" evidence="7">
    <location>
        <begin position="2"/>
        <end position="53"/>
    </location>
</feature>
<dbReference type="Proteomes" id="UP000648918">
    <property type="component" value="Unassembled WGS sequence"/>
</dbReference>
<comment type="subcellular location">
    <subcellularLocation>
        <location evidence="1">Cell projection</location>
        <location evidence="1">Cilium</location>
    </subcellularLocation>
</comment>
<feature type="region of interest" description="Disordered" evidence="8">
    <location>
        <begin position="228"/>
        <end position="258"/>
    </location>
</feature>
<evidence type="ECO:0000256" key="4">
    <source>
        <dbReference type="ARBA" id="ARBA00023273"/>
    </source>
</evidence>
<gene>
    <name evidence="10" type="primary">Cfap53</name>
    <name evidence="10" type="ORF">HALSEN_R15289</name>
</gene>
<feature type="non-terminal residue" evidence="10">
    <location>
        <position position="258"/>
    </location>
</feature>
<evidence type="ECO:0000256" key="7">
    <source>
        <dbReference type="SAM" id="Coils"/>
    </source>
</evidence>
<keyword evidence="4" id="KW-0966">Cell projection</keyword>
<dbReference type="OrthoDB" id="75950at2759"/>
<accession>A0A851ZDP6</accession>
<evidence type="ECO:0000256" key="3">
    <source>
        <dbReference type="ARBA" id="ARBA00023069"/>
    </source>
</evidence>
<dbReference type="PANTHER" id="PTHR31183:SF1">
    <property type="entry name" value="CILIA- AND FLAGELLA-ASSOCIATED PROTEIN 53"/>
    <property type="match status" value="1"/>
</dbReference>
<dbReference type="GO" id="GO:0005929">
    <property type="term" value="C:cilium"/>
    <property type="evidence" value="ECO:0007669"/>
    <property type="project" value="UniProtKB-SubCell"/>
</dbReference>
<dbReference type="InterPro" id="IPR043596">
    <property type="entry name" value="CFAP53/TCHP"/>
</dbReference>
<feature type="compositionally biased region" description="Polar residues" evidence="8">
    <location>
        <begin position="248"/>
        <end position="258"/>
    </location>
</feature>
<evidence type="ECO:0000259" key="9">
    <source>
        <dbReference type="Pfam" id="PF13868"/>
    </source>
</evidence>
<keyword evidence="3" id="KW-0969">Cilium</keyword>
<name>A0A851ZDP6_9AVES</name>
<proteinExistence type="inferred from homology"/>
<sequence>EEEQQQLKIENDQLQLEKLQKQKEFRDVLLSAAQEKKNRLNEEKQDELALEMKILEKCLQGPQGDTEEKSKRKQELLKEQQTYLAHLAQQLEEKKRCEEEVDKLFDEEAERVWAKKAEQMRLEKEARKQLLEDVLNTRQQQIEEKSQRNAKEQEELAQERKLLAEAIEELERTEEAKYTRKVKEAKEHGEQLKAQITHRQQARAAEEHEKQREHESVLAAEKAYQEKVQDVLSRPCQKAGKTHPLRRQLTSSSQESHL</sequence>
<comment type="similarity">
    <text evidence="5">Belongs to the CFAP53 family.</text>
</comment>
<organism evidence="10 11">
    <name type="scientific">Halcyon senegalensis</name>
    <dbReference type="NCBI Taxonomy" id="342381"/>
    <lineage>
        <taxon>Eukaryota</taxon>
        <taxon>Metazoa</taxon>
        <taxon>Chordata</taxon>
        <taxon>Craniata</taxon>
        <taxon>Vertebrata</taxon>
        <taxon>Euteleostomi</taxon>
        <taxon>Archelosauria</taxon>
        <taxon>Archosauria</taxon>
        <taxon>Dinosauria</taxon>
        <taxon>Saurischia</taxon>
        <taxon>Theropoda</taxon>
        <taxon>Coelurosauria</taxon>
        <taxon>Aves</taxon>
        <taxon>Neognathae</taxon>
        <taxon>Neoaves</taxon>
        <taxon>Telluraves</taxon>
        <taxon>Coraciimorphae</taxon>
        <taxon>Coraciiformes</taxon>
        <taxon>Alcedinidae</taxon>
        <taxon>Halcyon</taxon>
    </lineage>
</organism>
<evidence type="ECO:0000313" key="11">
    <source>
        <dbReference type="Proteomes" id="UP000648918"/>
    </source>
</evidence>
<evidence type="ECO:0000256" key="5">
    <source>
        <dbReference type="ARBA" id="ARBA00033747"/>
    </source>
</evidence>
<evidence type="ECO:0000256" key="2">
    <source>
        <dbReference type="ARBA" id="ARBA00023054"/>
    </source>
</evidence>
<dbReference type="PANTHER" id="PTHR31183">
    <property type="entry name" value="TRICHOPLEIN KERATIN FILAMENT-BINDING PROTEIN FAMILY MEMBER"/>
    <property type="match status" value="1"/>
</dbReference>
<dbReference type="Pfam" id="PF13868">
    <property type="entry name" value="TPH"/>
    <property type="match status" value="1"/>
</dbReference>
<dbReference type="InterPro" id="IPR043597">
    <property type="entry name" value="TPH_dom"/>
</dbReference>
<comment type="caution">
    <text evidence="10">The sequence shown here is derived from an EMBL/GenBank/DDBJ whole genome shotgun (WGS) entry which is preliminary data.</text>
</comment>
<evidence type="ECO:0000256" key="8">
    <source>
        <dbReference type="SAM" id="MobiDB-lite"/>
    </source>
</evidence>